<reference evidence="2 3" key="1">
    <citation type="submission" date="2023-10" db="EMBL/GenBank/DDBJ databases">
        <title>Chromosome-scale genome assembly provides insights into flower coloration mechanisms of Canna indica.</title>
        <authorList>
            <person name="Li C."/>
        </authorList>
    </citation>
    <scope>NUCLEOTIDE SEQUENCE [LARGE SCALE GENOMIC DNA]</scope>
    <source>
        <tissue evidence="2">Flower</tissue>
    </source>
</reference>
<evidence type="ECO:0000313" key="3">
    <source>
        <dbReference type="Proteomes" id="UP001327560"/>
    </source>
</evidence>
<feature type="compositionally biased region" description="Basic and acidic residues" evidence="1">
    <location>
        <begin position="8"/>
        <end position="37"/>
    </location>
</feature>
<dbReference type="Proteomes" id="UP001327560">
    <property type="component" value="Chromosome 5"/>
</dbReference>
<organism evidence="2 3">
    <name type="scientific">Canna indica</name>
    <name type="common">Indian-shot</name>
    <dbReference type="NCBI Taxonomy" id="4628"/>
    <lineage>
        <taxon>Eukaryota</taxon>
        <taxon>Viridiplantae</taxon>
        <taxon>Streptophyta</taxon>
        <taxon>Embryophyta</taxon>
        <taxon>Tracheophyta</taxon>
        <taxon>Spermatophyta</taxon>
        <taxon>Magnoliopsida</taxon>
        <taxon>Liliopsida</taxon>
        <taxon>Zingiberales</taxon>
        <taxon>Cannaceae</taxon>
        <taxon>Canna</taxon>
    </lineage>
</organism>
<sequence>MGKRLGGRVHDVRMGDIDPRGEDDQKTDELPTSREAAHFAPFRPRAEATKGGLSLHLPFAQLKEQNVD</sequence>
<name>A0AAQ3QCB1_9LILI</name>
<protein>
    <submittedName>
        <fullName evidence="2">Uncharacterized protein</fullName>
    </submittedName>
</protein>
<gene>
    <name evidence="2" type="ORF">Cni_G16127</name>
</gene>
<keyword evidence="3" id="KW-1185">Reference proteome</keyword>
<evidence type="ECO:0000256" key="1">
    <source>
        <dbReference type="SAM" id="MobiDB-lite"/>
    </source>
</evidence>
<feature type="region of interest" description="Disordered" evidence="1">
    <location>
        <begin position="1"/>
        <end position="40"/>
    </location>
</feature>
<dbReference type="EMBL" id="CP136894">
    <property type="protein sequence ID" value="WOL07386.1"/>
    <property type="molecule type" value="Genomic_DNA"/>
</dbReference>
<dbReference type="AlphaFoldDB" id="A0AAQ3QCB1"/>
<evidence type="ECO:0000313" key="2">
    <source>
        <dbReference type="EMBL" id="WOL07386.1"/>
    </source>
</evidence>
<proteinExistence type="predicted"/>
<accession>A0AAQ3QCB1</accession>